<dbReference type="Pfam" id="PF00501">
    <property type="entry name" value="AMP-binding"/>
    <property type="match status" value="1"/>
</dbReference>
<dbReference type="Gene3D" id="3.30.300.30">
    <property type="match status" value="1"/>
</dbReference>
<evidence type="ECO:0000256" key="2">
    <source>
        <dbReference type="ARBA" id="ARBA00022598"/>
    </source>
</evidence>
<dbReference type="EMBL" id="CAFBOL010000102">
    <property type="protein sequence ID" value="CAB5009452.1"/>
    <property type="molecule type" value="Genomic_DNA"/>
</dbReference>
<dbReference type="InterPro" id="IPR042099">
    <property type="entry name" value="ANL_N_sf"/>
</dbReference>
<dbReference type="PANTHER" id="PTHR43201">
    <property type="entry name" value="ACYL-COA SYNTHETASE"/>
    <property type="match status" value="1"/>
</dbReference>
<sequence length="497" mass="52579">MAGPLAVVGNFTTVDQVMLAAAEQIGGREAFVEVATGRRLTFGQWVAAGRSLARQLHDFGVEPGDVVAVALSPSIDYVIGCVAALFAGAVVSGINTRLGPREVAGIFDRCSPTAVIADASFVVPGGHTPIVITPAEFELHGEPLLDAPLMQPADPAVIIWTSGTTGLPKGAWFDHRNLEAAVHSAGEMTHAFDRRLGGLPLAHAGYMAKIWEQFAMGFSIVLTPVPWTAQMMLQVLTSERINVGAGVPTQFVKLLELPETAGADFSALRVCLSATAPAAPELIQRIRETLGAPVIVRYAMTESPSITGTDPDDPPEIQFRTVGRPQEGMTVRVVDDAGAPVAVGVVGRVQISGPCVMRGYWGDPAQTAAVLGEDGWLTSGDLGRFDADGNLSLVGRAGDMYIRGGYNVYPLEVENVLVEHPAIAAAAVIGRVAATIGEIGVAFLVPEPGHRTPTRDEVRTWVRERLADYKAPDEVVVLDALPLTPMAKVDKQALARR</sequence>
<dbReference type="InterPro" id="IPR000873">
    <property type="entry name" value="AMP-dep_synth/lig_dom"/>
</dbReference>
<dbReference type="AlphaFoldDB" id="A0A6J7C132"/>
<accession>A0A6J7C132</accession>
<dbReference type="InterPro" id="IPR025110">
    <property type="entry name" value="AMP-bd_C"/>
</dbReference>
<dbReference type="SUPFAM" id="SSF56801">
    <property type="entry name" value="Acetyl-CoA synthetase-like"/>
    <property type="match status" value="1"/>
</dbReference>
<evidence type="ECO:0000256" key="1">
    <source>
        <dbReference type="ARBA" id="ARBA00006432"/>
    </source>
</evidence>
<dbReference type="GO" id="GO:0031956">
    <property type="term" value="F:medium-chain fatty acid-CoA ligase activity"/>
    <property type="evidence" value="ECO:0007669"/>
    <property type="project" value="TreeGrafter"/>
</dbReference>
<dbReference type="InterPro" id="IPR045851">
    <property type="entry name" value="AMP-bd_C_sf"/>
</dbReference>
<protein>
    <submittedName>
        <fullName evidence="8">Unannotated protein</fullName>
    </submittedName>
</protein>
<dbReference type="InterPro" id="IPR020845">
    <property type="entry name" value="AMP-binding_CS"/>
</dbReference>
<evidence type="ECO:0000313" key="10">
    <source>
        <dbReference type="EMBL" id="CAB5009452.1"/>
    </source>
</evidence>
<dbReference type="EMBL" id="CAFAAV010000379">
    <property type="protein sequence ID" value="CAB4836158.1"/>
    <property type="molecule type" value="Genomic_DNA"/>
</dbReference>
<evidence type="ECO:0000313" key="9">
    <source>
        <dbReference type="EMBL" id="CAB4950935.1"/>
    </source>
</evidence>
<reference evidence="8" key="1">
    <citation type="submission" date="2020-05" db="EMBL/GenBank/DDBJ databases">
        <authorList>
            <person name="Chiriac C."/>
            <person name="Salcher M."/>
            <person name="Ghai R."/>
            <person name="Kavagutti S V."/>
        </authorList>
    </citation>
    <scope>NUCLEOTIDE SEQUENCE</scope>
</reference>
<evidence type="ECO:0000313" key="6">
    <source>
        <dbReference type="EMBL" id="CAB4750866.1"/>
    </source>
</evidence>
<feature type="domain" description="AMP-binding enzyme C-terminal" evidence="4">
    <location>
        <begin position="412"/>
        <end position="488"/>
    </location>
</feature>
<evidence type="ECO:0000259" key="4">
    <source>
        <dbReference type="Pfam" id="PF13193"/>
    </source>
</evidence>
<dbReference type="GO" id="GO:0006631">
    <property type="term" value="P:fatty acid metabolic process"/>
    <property type="evidence" value="ECO:0007669"/>
    <property type="project" value="TreeGrafter"/>
</dbReference>
<dbReference type="Pfam" id="PF13193">
    <property type="entry name" value="AMP-binding_C"/>
    <property type="match status" value="1"/>
</dbReference>
<organism evidence="8">
    <name type="scientific">freshwater metagenome</name>
    <dbReference type="NCBI Taxonomy" id="449393"/>
    <lineage>
        <taxon>unclassified sequences</taxon>
        <taxon>metagenomes</taxon>
        <taxon>ecological metagenomes</taxon>
    </lineage>
</organism>
<comment type="similarity">
    <text evidence="1">Belongs to the ATP-dependent AMP-binding enzyme family.</text>
</comment>
<gene>
    <name evidence="6" type="ORF">UFOPK2656_03533</name>
    <name evidence="7" type="ORF">UFOPK3099_03047</name>
    <name evidence="8" type="ORF">UFOPK3267_01321</name>
    <name evidence="9" type="ORF">UFOPK3651_02844</name>
    <name evidence="10" type="ORF">UFOPK3931_02729</name>
    <name evidence="5" type="ORF">UFOPK4189_03211</name>
</gene>
<dbReference type="EMBL" id="CAEZYF010000043">
    <property type="protein sequence ID" value="CAB4750866.1"/>
    <property type="molecule type" value="Genomic_DNA"/>
</dbReference>
<dbReference type="EMBL" id="CAFBIY010000065">
    <property type="protein sequence ID" value="CAB4850844.1"/>
    <property type="molecule type" value="Genomic_DNA"/>
</dbReference>
<evidence type="ECO:0000259" key="3">
    <source>
        <dbReference type="Pfam" id="PF00501"/>
    </source>
</evidence>
<dbReference type="PROSITE" id="PS00455">
    <property type="entry name" value="AMP_BINDING"/>
    <property type="match status" value="1"/>
</dbReference>
<keyword evidence="2" id="KW-0436">Ligase</keyword>
<dbReference type="PANTHER" id="PTHR43201:SF5">
    <property type="entry name" value="MEDIUM-CHAIN ACYL-COA LIGASE ACSF2, MITOCHONDRIAL"/>
    <property type="match status" value="1"/>
</dbReference>
<name>A0A6J7C132_9ZZZZ</name>
<dbReference type="Gene3D" id="3.40.50.12780">
    <property type="entry name" value="N-terminal domain of ligase-like"/>
    <property type="match status" value="1"/>
</dbReference>
<evidence type="ECO:0000313" key="5">
    <source>
        <dbReference type="EMBL" id="CAB4365466.1"/>
    </source>
</evidence>
<dbReference type="EMBL" id="CAESGF010000033">
    <property type="protein sequence ID" value="CAB4365466.1"/>
    <property type="molecule type" value="Genomic_DNA"/>
</dbReference>
<dbReference type="EMBL" id="CAFBMT010000022">
    <property type="protein sequence ID" value="CAB4950935.1"/>
    <property type="molecule type" value="Genomic_DNA"/>
</dbReference>
<feature type="domain" description="AMP-dependent synthetase/ligase" evidence="3">
    <location>
        <begin position="21"/>
        <end position="361"/>
    </location>
</feature>
<evidence type="ECO:0000313" key="8">
    <source>
        <dbReference type="EMBL" id="CAB4850844.1"/>
    </source>
</evidence>
<proteinExistence type="inferred from homology"/>
<evidence type="ECO:0000313" key="7">
    <source>
        <dbReference type="EMBL" id="CAB4836158.1"/>
    </source>
</evidence>